<accession>A0A8D8PLL0</accession>
<dbReference type="EMBL" id="HBUF01000214">
    <property type="protein sequence ID" value="CAG6605662.1"/>
    <property type="molecule type" value="Transcribed_RNA"/>
</dbReference>
<dbReference type="EMBL" id="HBUF01000215">
    <property type="protein sequence ID" value="CAG6605663.1"/>
    <property type="molecule type" value="Transcribed_RNA"/>
</dbReference>
<name>A0A8D8PLL0_9HEMI</name>
<dbReference type="AlphaFoldDB" id="A0A8D8PLL0"/>
<protein>
    <submittedName>
        <fullName evidence="1">Uncharacterized protein</fullName>
    </submittedName>
</protein>
<reference evidence="1" key="1">
    <citation type="submission" date="2021-05" db="EMBL/GenBank/DDBJ databases">
        <authorList>
            <person name="Alioto T."/>
            <person name="Alioto T."/>
            <person name="Gomez Garrido J."/>
        </authorList>
    </citation>
    <scope>NUCLEOTIDE SEQUENCE</scope>
</reference>
<evidence type="ECO:0000313" key="1">
    <source>
        <dbReference type="EMBL" id="CAG6605663.1"/>
    </source>
</evidence>
<organism evidence="1">
    <name type="scientific">Cacopsylla melanoneura</name>
    <dbReference type="NCBI Taxonomy" id="428564"/>
    <lineage>
        <taxon>Eukaryota</taxon>
        <taxon>Metazoa</taxon>
        <taxon>Ecdysozoa</taxon>
        <taxon>Arthropoda</taxon>
        <taxon>Hexapoda</taxon>
        <taxon>Insecta</taxon>
        <taxon>Pterygota</taxon>
        <taxon>Neoptera</taxon>
        <taxon>Paraneoptera</taxon>
        <taxon>Hemiptera</taxon>
        <taxon>Sternorrhyncha</taxon>
        <taxon>Psylloidea</taxon>
        <taxon>Psyllidae</taxon>
        <taxon>Psyllinae</taxon>
        <taxon>Cacopsylla</taxon>
    </lineage>
</organism>
<proteinExistence type="predicted"/>
<sequence>MPRRFDGIFRDRELIFVWHTYIVHLKHTTRTKIRKTQIFREQLHLRNVQFQHKTLKIPSKRRNMSGKNIKILKYVDPRKIVKCIGLDHHISVDMDLHKSYQVFNQVFFKI</sequence>